<accession>A0A6L6VFQ5</accession>
<name>A0A6L6VFQ5_AGRVI</name>
<evidence type="ECO:0000313" key="1">
    <source>
        <dbReference type="EMBL" id="MUZ73077.1"/>
    </source>
</evidence>
<reference evidence="1 2" key="1">
    <citation type="submission" date="2019-12" db="EMBL/GenBank/DDBJ databases">
        <title>Whole-genome sequencing of Allorhizobium vitis.</title>
        <authorList>
            <person name="Gan H.M."/>
            <person name="Szegedi E."/>
            <person name="Burr T."/>
            <person name="Savka M.A."/>
        </authorList>
    </citation>
    <scope>NUCLEOTIDE SEQUENCE [LARGE SCALE GENOMIC DNA]</scope>
    <source>
        <strain evidence="1 2">CG516</strain>
    </source>
</reference>
<dbReference type="Proteomes" id="UP000477951">
    <property type="component" value="Unassembled WGS sequence"/>
</dbReference>
<evidence type="ECO:0000313" key="2">
    <source>
        <dbReference type="Proteomes" id="UP000477951"/>
    </source>
</evidence>
<comment type="caution">
    <text evidence="1">The sequence shown here is derived from an EMBL/GenBank/DDBJ whole genome shotgun (WGS) entry which is preliminary data.</text>
</comment>
<organism evidence="1 2">
    <name type="scientific">Agrobacterium vitis</name>
    <name type="common">Rhizobium vitis</name>
    <dbReference type="NCBI Taxonomy" id="373"/>
    <lineage>
        <taxon>Bacteria</taxon>
        <taxon>Pseudomonadati</taxon>
        <taxon>Pseudomonadota</taxon>
        <taxon>Alphaproteobacteria</taxon>
        <taxon>Hyphomicrobiales</taxon>
        <taxon>Rhizobiaceae</taxon>
        <taxon>Rhizobium/Agrobacterium group</taxon>
        <taxon>Agrobacterium</taxon>
    </lineage>
</organism>
<protein>
    <submittedName>
        <fullName evidence="1">Uncharacterized protein</fullName>
    </submittedName>
</protein>
<dbReference type="AlphaFoldDB" id="A0A6L6VFQ5"/>
<gene>
    <name evidence="1" type="ORF">GOZ90_10325</name>
</gene>
<dbReference type="RefSeq" id="WP_197435353.1">
    <property type="nucleotide sequence ID" value="NZ_WPHR01000006.1"/>
</dbReference>
<proteinExistence type="predicted"/>
<sequence>MMIEQEIVSPTEPKYEDVATISGTFDGETVTDFTRIEMVGTGAADPVA</sequence>
<dbReference type="EMBL" id="WPHR01000006">
    <property type="protein sequence ID" value="MUZ73077.1"/>
    <property type="molecule type" value="Genomic_DNA"/>
</dbReference>